<feature type="domain" description="TtsA-like Glycoside hydrolase family 108" evidence="2">
    <location>
        <begin position="9"/>
        <end position="106"/>
    </location>
</feature>
<feature type="transmembrane region" description="Helical" evidence="1">
    <location>
        <begin position="188"/>
        <end position="207"/>
    </location>
</feature>
<keyword evidence="1" id="KW-0812">Transmembrane</keyword>
<keyword evidence="1" id="KW-1133">Transmembrane helix</keyword>
<feature type="domain" description="Peptidoglycan binding" evidence="3">
    <location>
        <begin position="108"/>
        <end position="181"/>
    </location>
</feature>
<evidence type="ECO:0008006" key="6">
    <source>
        <dbReference type="Google" id="ProtNLM"/>
    </source>
</evidence>
<evidence type="ECO:0000313" key="5">
    <source>
        <dbReference type="Proteomes" id="UP001310022"/>
    </source>
</evidence>
<dbReference type="AlphaFoldDB" id="A0AAN5AMD8"/>
<dbReference type="InterPro" id="IPR023346">
    <property type="entry name" value="Lysozyme-like_dom_sf"/>
</dbReference>
<dbReference type="InterPro" id="IPR018537">
    <property type="entry name" value="Peptidoglycan-bd_3"/>
</dbReference>
<dbReference type="Pfam" id="PF05838">
    <property type="entry name" value="Glyco_hydro_108"/>
    <property type="match status" value="1"/>
</dbReference>
<dbReference type="EMBL" id="BQKE01000009">
    <property type="protein sequence ID" value="GJM64960.1"/>
    <property type="molecule type" value="Genomic_DNA"/>
</dbReference>
<organism evidence="4 5">
    <name type="scientific">Persicobacter diffluens</name>
    <dbReference type="NCBI Taxonomy" id="981"/>
    <lineage>
        <taxon>Bacteria</taxon>
        <taxon>Pseudomonadati</taxon>
        <taxon>Bacteroidota</taxon>
        <taxon>Cytophagia</taxon>
        <taxon>Cytophagales</taxon>
        <taxon>Persicobacteraceae</taxon>
        <taxon>Persicobacter</taxon>
    </lineage>
</organism>
<evidence type="ECO:0000256" key="1">
    <source>
        <dbReference type="SAM" id="Phobius"/>
    </source>
</evidence>
<name>A0AAN5AMD8_9BACT</name>
<evidence type="ECO:0000259" key="3">
    <source>
        <dbReference type="Pfam" id="PF09374"/>
    </source>
</evidence>
<reference evidence="4 5" key="1">
    <citation type="submission" date="2021-12" db="EMBL/GenBank/DDBJ databases">
        <title>Genome sequencing of bacteria with rrn-lacking chromosome and rrn-plasmid.</title>
        <authorList>
            <person name="Anda M."/>
            <person name="Iwasaki W."/>
        </authorList>
    </citation>
    <scope>NUCLEOTIDE SEQUENCE [LARGE SCALE GENOMIC DNA]</scope>
    <source>
        <strain evidence="4 5">NBRC 15940</strain>
    </source>
</reference>
<keyword evidence="1" id="KW-0472">Membrane</keyword>
<evidence type="ECO:0000259" key="2">
    <source>
        <dbReference type="Pfam" id="PF05838"/>
    </source>
</evidence>
<gene>
    <name evidence="4" type="ORF">PEDI_55120</name>
</gene>
<dbReference type="Proteomes" id="UP001310022">
    <property type="component" value="Unassembled WGS sequence"/>
</dbReference>
<evidence type="ECO:0000313" key="4">
    <source>
        <dbReference type="EMBL" id="GJM64960.1"/>
    </source>
</evidence>
<sequence length="214" mass="24467">MTFNKILDQSLKHEGFYAHVPGDSGGETYQGIARNHHPNWVGWYHVDMAKGQAGGRLPWNHRIESTELDHLVREFYFEKFWKRARLDYIQDTALQAQIFDFYINAGGNAIKVLQRVLNQHFGMKLQVDGAIGPATISGVNSVDAQALFNRFKLARVEYYEALADSNAGLRKFLKGWKKRATDFVYAEWQPFGLGVIALVLIGGYLFYHYGKFSI</sequence>
<dbReference type="Gene3D" id="1.20.141.10">
    <property type="entry name" value="Chitosanase, subunit A, domain 1"/>
    <property type="match status" value="1"/>
</dbReference>
<dbReference type="SUPFAM" id="SSF53955">
    <property type="entry name" value="Lysozyme-like"/>
    <property type="match status" value="1"/>
</dbReference>
<protein>
    <recommendedName>
        <fullName evidence="6">Secretion activator protein</fullName>
    </recommendedName>
</protein>
<proteinExistence type="predicted"/>
<keyword evidence="5" id="KW-1185">Reference proteome</keyword>
<accession>A0AAN5AMD8</accession>
<dbReference type="RefSeq" id="WP_338240028.1">
    <property type="nucleotide sequence ID" value="NZ_BQKE01000009.1"/>
</dbReference>
<dbReference type="Pfam" id="PF09374">
    <property type="entry name" value="PG_binding_3"/>
    <property type="match status" value="1"/>
</dbReference>
<comment type="caution">
    <text evidence="4">The sequence shown here is derived from an EMBL/GenBank/DDBJ whole genome shotgun (WGS) entry which is preliminary data.</text>
</comment>
<dbReference type="InterPro" id="IPR008565">
    <property type="entry name" value="TtsA-like_GH18_dom"/>
</dbReference>